<dbReference type="EMBL" id="MU863708">
    <property type="protein sequence ID" value="KAK4096557.1"/>
    <property type="molecule type" value="Genomic_DNA"/>
</dbReference>
<organism evidence="1 2">
    <name type="scientific">Parathielavia hyrcaniae</name>
    <dbReference type="NCBI Taxonomy" id="113614"/>
    <lineage>
        <taxon>Eukaryota</taxon>
        <taxon>Fungi</taxon>
        <taxon>Dikarya</taxon>
        <taxon>Ascomycota</taxon>
        <taxon>Pezizomycotina</taxon>
        <taxon>Sordariomycetes</taxon>
        <taxon>Sordariomycetidae</taxon>
        <taxon>Sordariales</taxon>
        <taxon>Chaetomiaceae</taxon>
        <taxon>Parathielavia</taxon>
    </lineage>
</organism>
<evidence type="ECO:0000313" key="2">
    <source>
        <dbReference type="Proteomes" id="UP001305647"/>
    </source>
</evidence>
<evidence type="ECO:0000313" key="1">
    <source>
        <dbReference type="EMBL" id="KAK4096557.1"/>
    </source>
</evidence>
<reference evidence="1" key="1">
    <citation type="journal article" date="2023" name="Mol. Phylogenet. Evol.">
        <title>Genome-scale phylogeny and comparative genomics of the fungal order Sordariales.</title>
        <authorList>
            <person name="Hensen N."/>
            <person name="Bonometti L."/>
            <person name="Westerberg I."/>
            <person name="Brannstrom I.O."/>
            <person name="Guillou S."/>
            <person name="Cros-Aarteil S."/>
            <person name="Calhoun S."/>
            <person name="Haridas S."/>
            <person name="Kuo A."/>
            <person name="Mondo S."/>
            <person name="Pangilinan J."/>
            <person name="Riley R."/>
            <person name="LaButti K."/>
            <person name="Andreopoulos B."/>
            <person name="Lipzen A."/>
            <person name="Chen C."/>
            <person name="Yan M."/>
            <person name="Daum C."/>
            <person name="Ng V."/>
            <person name="Clum A."/>
            <person name="Steindorff A."/>
            <person name="Ohm R.A."/>
            <person name="Martin F."/>
            <person name="Silar P."/>
            <person name="Natvig D.O."/>
            <person name="Lalanne C."/>
            <person name="Gautier V."/>
            <person name="Ament-Velasquez S.L."/>
            <person name="Kruys A."/>
            <person name="Hutchinson M.I."/>
            <person name="Powell A.J."/>
            <person name="Barry K."/>
            <person name="Miller A.N."/>
            <person name="Grigoriev I.V."/>
            <person name="Debuchy R."/>
            <person name="Gladieux P."/>
            <person name="Hiltunen Thoren M."/>
            <person name="Johannesson H."/>
        </authorList>
    </citation>
    <scope>NUCLEOTIDE SEQUENCE</scope>
    <source>
        <strain evidence="1">CBS 757.83</strain>
    </source>
</reference>
<reference evidence="1" key="2">
    <citation type="submission" date="2023-05" db="EMBL/GenBank/DDBJ databases">
        <authorList>
            <consortium name="Lawrence Berkeley National Laboratory"/>
            <person name="Steindorff A."/>
            <person name="Hensen N."/>
            <person name="Bonometti L."/>
            <person name="Westerberg I."/>
            <person name="Brannstrom I.O."/>
            <person name="Guillou S."/>
            <person name="Cros-Aarteil S."/>
            <person name="Calhoun S."/>
            <person name="Haridas S."/>
            <person name="Kuo A."/>
            <person name="Mondo S."/>
            <person name="Pangilinan J."/>
            <person name="Riley R."/>
            <person name="Labutti K."/>
            <person name="Andreopoulos B."/>
            <person name="Lipzen A."/>
            <person name="Chen C."/>
            <person name="Yanf M."/>
            <person name="Daum C."/>
            <person name="Ng V."/>
            <person name="Clum A."/>
            <person name="Ohm R."/>
            <person name="Martin F."/>
            <person name="Silar P."/>
            <person name="Natvig D."/>
            <person name="Lalanne C."/>
            <person name="Gautier V."/>
            <person name="Ament-Velasquez S.L."/>
            <person name="Kruys A."/>
            <person name="Hutchinson M.I."/>
            <person name="Powell A.J."/>
            <person name="Barry K."/>
            <person name="Miller A.N."/>
            <person name="Grigoriev I.V."/>
            <person name="Debuchy R."/>
            <person name="Gladieux P."/>
            <person name="Thoren M.H."/>
            <person name="Johannesson H."/>
        </authorList>
    </citation>
    <scope>NUCLEOTIDE SEQUENCE</scope>
    <source>
        <strain evidence="1">CBS 757.83</strain>
    </source>
</reference>
<name>A0AAN6PRG0_9PEZI</name>
<dbReference type="Proteomes" id="UP001305647">
    <property type="component" value="Unassembled WGS sequence"/>
</dbReference>
<keyword evidence="2" id="KW-1185">Reference proteome</keyword>
<dbReference type="AlphaFoldDB" id="A0AAN6PRG0"/>
<sequence length="146" mass="15376">MSTPIPYAALGRDGKVAQRLHELLMPDYELVHACLDLEKALAELPSVCAGDLDTPIASGVGTNVDRPVAERQTPEALVFGGGTTDPEVDAIVAAVNEKQPKGGPEVKMVRVTKEDIQGTGAPGPTPEAIAVVLREKLGMLFKSGEY</sequence>
<gene>
    <name evidence="1" type="ORF">N658DRAFT_501455</name>
</gene>
<accession>A0AAN6PRG0</accession>
<protein>
    <submittedName>
        <fullName evidence="1">Uncharacterized protein</fullName>
    </submittedName>
</protein>
<proteinExistence type="predicted"/>
<comment type="caution">
    <text evidence="1">The sequence shown here is derived from an EMBL/GenBank/DDBJ whole genome shotgun (WGS) entry which is preliminary data.</text>
</comment>